<dbReference type="EMBL" id="CALOZG010000040">
    <property type="protein sequence ID" value="CAH4034216.1"/>
    <property type="molecule type" value="Genomic_DNA"/>
</dbReference>
<dbReference type="InterPro" id="IPR002172">
    <property type="entry name" value="LDrepeatLR_classA_rpt"/>
</dbReference>
<dbReference type="PROSITE" id="PS00134">
    <property type="entry name" value="TRYPSIN_HIS"/>
    <property type="match status" value="1"/>
</dbReference>
<dbReference type="Proteomes" id="UP001152562">
    <property type="component" value="Unassembled WGS sequence"/>
</dbReference>
<dbReference type="SUPFAM" id="SSF57424">
    <property type="entry name" value="LDL receptor-like module"/>
    <property type="match status" value="5"/>
</dbReference>
<keyword evidence="1 3" id="KW-1015">Disulfide bond</keyword>
<accession>A0A9P0TRV0</accession>
<dbReference type="CDD" id="cd00033">
    <property type="entry name" value="CCP"/>
    <property type="match status" value="1"/>
</dbReference>
<organism evidence="6 7">
    <name type="scientific">Pieris brassicae</name>
    <name type="common">White butterfly</name>
    <name type="synonym">Large white butterfly</name>
    <dbReference type="NCBI Taxonomy" id="7116"/>
    <lineage>
        <taxon>Eukaryota</taxon>
        <taxon>Metazoa</taxon>
        <taxon>Ecdysozoa</taxon>
        <taxon>Arthropoda</taxon>
        <taxon>Hexapoda</taxon>
        <taxon>Insecta</taxon>
        <taxon>Pterygota</taxon>
        <taxon>Neoptera</taxon>
        <taxon>Endopterygota</taxon>
        <taxon>Lepidoptera</taxon>
        <taxon>Glossata</taxon>
        <taxon>Ditrysia</taxon>
        <taxon>Papilionoidea</taxon>
        <taxon>Pieridae</taxon>
        <taxon>Pierinae</taxon>
        <taxon>Pieris</taxon>
    </lineage>
</organism>
<dbReference type="GO" id="GO:0006508">
    <property type="term" value="P:proteolysis"/>
    <property type="evidence" value="ECO:0007669"/>
    <property type="project" value="InterPro"/>
</dbReference>
<dbReference type="Pfam" id="PF00084">
    <property type="entry name" value="Sushi"/>
    <property type="match status" value="1"/>
</dbReference>
<feature type="disulfide bond" evidence="3">
    <location>
        <begin position="257"/>
        <end position="300"/>
    </location>
</feature>
<name>A0A9P0TRV0_PIEBR</name>
<sequence length="664" mass="73461">MYLITFIIALGATAEVSYLGADGFSNSSHRNILRFKRRTDCNADEHACSDFCIPLDKQCDGVLDCSDGSDEASCERFFQYQCLDGKRISVDKRCDGTKDCADGSDETHALCRKMSCPDYLFRCTYGACVDGTAACNGVKECADGSDELLPRCRDQSDIVGDKFRCESGDMIDLFLACDGNADCADRSDESLRGCAGAVCQTNLFQCAYGACVDEGSDCNYIQECADGSDESDLLCNRTITTTTTTTEAEIIVAPKTCSVPEHPRHGLYRLASPTTSNRYLTLNVSCKPGYKLVGEETIHCYSGVWSVETLPTCVRSCKLHPSDSVVYRCLVTEYGGIDSIRDCGKEELDGTTVQPECRRPNYYSPRDLPYMFCTDGQWNYKPKCYPECGTVTPKGEILVIGGGMAERGEVPWHVGIYLKNLTAHTHTQICGGSLISTTTVISAAHCFWHEQLQQLPSYLYSVAVGKLYRDWDHPYDSLYAQRRDVSKIELASRFYGADLNYQYDLAVVVVNEPFYYRPYIRPLCLDFDPKLNEEQLRKGNMGKVAGWGLTTGYAGSESPILKVLDVPFVPFDDCVNNTSRDYKEFLAADKICAGHANGTTLCKGDSGGGLAFPALVQSTSRYFLRGVVSTSPPARDTRLCNLYSYTGFTNILAHESLIKAYWYV</sequence>
<dbReference type="CDD" id="cd00190">
    <property type="entry name" value="Tryp_SPc"/>
    <property type="match status" value="1"/>
</dbReference>
<dbReference type="SUPFAM" id="SSF50494">
    <property type="entry name" value="Trypsin-like serine proteases"/>
    <property type="match status" value="1"/>
</dbReference>
<gene>
    <name evidence="6" type="ORF">PIBRA_LOCUS10420</name>
</gene>
<dbReference type="PANTHER" id="PTHR24252:SF7">
    <property type="entry name" value="HYALIN"/>
    <property type="match status" value="1"/>
</dbReference>
<dbReference type="InterPro" id="IPR035976">
    <property type="entry name" value="Sushi/SCR/CCP_sf"/>
</dbReference>
<evidence type="ECO:0000256" key="3">
    <source>
        <dbReference type="PROSITE-ProRule" id="PRU00302"/>
    </source>
</evidence>
<proteinExistence type="predicted"/>
<dbReference type="InterPro" id="IPR023415">
    <property type="entry name" value="LDLR_class-A_CS"/>
</dbReference>
<dbReference type="Pfam" id="PF00057">
    <property type="entry name" value="Ldl_recept_a"/>
    <property type="match status" value="5"/>
</dbReference>
<dbReference type="SMART" id="SM00032">
    <property type="entry name" value="CCP"/>
    <property type="match status" value="2"/>
</dbReference>
<evidence type="ECO:0000313" key="7">
    <source>
        <dbReference type="Proteomes" id="UP001152562"/>
    </source>
</evidence>
<dbReference type="InterPro" id="IPR043504">
    <property type="entry name" value="Peptidase_S1_PA_chymotrypsin"/>
</dbReference>
<feature type="disulfide bond" evidence="2">
    <location>
        <begin position="116"/>
        <end position="128"/>
    </location>
</feature>
<reference evidence="6" key="1">
    <citation type="submission" date="2022-05" db="EMBL/GenBank/DDBJ databases">
        <authorList>
            <person name="Okamura Y."/>
        </authorList>
    </citation>
    <scope>NUCLEOTIDE SEQUENCE</scope>
</reference>
<feature type="disulfide bond" evidence="2">
    <location>
        <begin position="199"/>
        <end position="211"/>
    </location>
</feature>
<feature type="disulfide bond" evidence="2">
    <location>
        <begin position="123"/>
        <end position="141"/>
    </location>
</feature>
<dbReference type="CDD" id="cd00112">
    <property type="entry name" value="LDLa"/>
    <property type="match status" value="5"/>
</dbReference>
<keyword evidence="7" id="KW-1185">Reference proteome</keyword>
<dbReference type="SUPFAM" id="SSF57535">
    <property type="entry name" value="Complement control module/SCR domain"/>
    <property type="match status" value="1"/>
</dbReference>
<feature type="domain" description="Peptidase S1" evidence="4">
    <location>
        <begin position="399"/>
        <end position="664"/>
    </location>
</feature>
<dbReference type="PROSITE" id="PS50240">
    <property type="entry name" value="TRYPSIN_DOM"/>
    <property type="match status" value="1"/>
</dbReference>
<dbReference type="AlphaFoldDB" id="A0A9P0TRV0"/>
<dbReference type="InterPro" id="IPR036055">
    <property type="entry name" value="LDL_receptor-like_sf"/>
</dbReference>
<evidence type="ECO:0000313" key="6">
    <source>
        <dbReference type="EMBL" id="CAH4034216.1"/>
    </source>
</evidence>
<dbReference type="Gene3D" id="2.40.10.10">
    <property type="entry name" value="Trypsin-like serine proteases"/>
    <property type="match status" value="1"/>
</dbReference>
<dbReference type="InterPro" id="IPR009003">
    <property type="entry name" value="Peptidase_S1_PA"/>
</dbReference>
<feature type="domain" description="Sushi" evidence="5">
    <location>
        <begin position="255"/>
        <end position="315"/>
    </location>
</feature>
<feature type="disulfide bond" evidence="2">
    <location>
        <begin position="206"/>
        <end position="224"/>
    </location>
</feature>
<dbReference type="Pfam" id="PF00089">
    <property type="entry name" value="Trypsin"/>
    <property type="match status" value="1"/>
</dbReference>
<dbReference type="PROSITE" id="PS50068">
    <property type="entry name" value="LDLRA_2"/>
    <property type="match status" value="5"/>
</dbReference>
<dbReference type="InterPro" id="IPR018114">
    <property type="entry name" value="TRYPSIN_HIS"/>
</dbReference>
<comment type="caution">
    <text evidence="6">The sequence shown here is derived from an EMBL/GenBank/DDBJ whole genome shotgun (WGS) entry which is preliminary data.</text>
</comment>
<comment type="caution">
    <text evidence="2">Lacks conserved residue(s) required for the propagation of feature annotation.</text>
</comment>
<dbReference type="GO" id="GO:0004252">
    <property type="term" value="F:serine-type endopeptidase activity"/>
    <property type="evidence" value="ECO:0007669"/>
    <property type="project" value="InterPro"/>
</dbReference>
<dbReference type="SMART" id="SM00020">
    <property type="entry name" value="Tryp_SPc"/>
    <property type="match status" value="1"/>
</dbReference>
<dbReference type="InterPro" id="IPR001254">
    <property type="entry name" value="Trypsin_dom"/>
</dbReference>
<evidence type="ECO:0000259" key="4">
    <source>
        <dbReference type="PROSITE" id="PS50240"/>
    </source>
</evidence>
<dbReference type="Gene3D" id="4.10.400.10">
    <property type="entry name" value="Low-density Lipoprotein Receptor"/>
    <property type="match status" value="5"/>
</dbReference>
<dbReference type="PROSITE" id="PS50923">
    <property type="entry name" value="SUSHI"/>
    <property type="match status" value="1"/>
</dbReference>
<feature type="disulfide bond" evidence="2">
    <location>
        <begin position="165"/>
        <end position="183"/>
    </location>
</feature>
<evidence type="ECO:0008006" key="8">
    <source>
        <dbReference type="Google" id="ProtNLM"/>
    </source>
</evidence>
<dbReference type="PROSITE" id="PS01209">
    <property type="entry name" value="LDLRA_1"/>
    <property type="match status" value="2"/>
</dbReference>
<keyword evidence="3" id="KW-0768">Sushi</keyword>
<evidence type="ECO:0000256" key="1">
    <source>
        <dbReference type="ARBA" id="ARBA00023157"/>
    </source>
</evidence>
<evidence type="ECO:0000256" key="2">
    <source>
        <dbReference type="PROSITE-ProRule" id="PRU00124"/>
    </source>
</evidence>
<dbReference type="SMART" id="SM00192">
    <property type="entry name" value="LDLa"/>
    <property type="match status" value="5"/>
</dbReference>
<protein>
    <recommendedName>
        <fullName evidence="8">Peptidase S1 domain-containing protein</fullName>
    </recommendedName>
</protein>
<feature type="disulfide bond" evidence="3">
    <location>
        <begin position="286"/>
        <end position="313"/>
    </location>
</feature>
<dbReference type="OrthoDB" id="2019384at2759"/>
<feature type="disulfide bond" evidence="2">
    <location>
        <begin position="82"/>
        <end position="100"/>
    </location>
</feature>
<dbReference type="PRINTS" id="PR00261">
    <property type="entry name" value="LDLRECEPTOR"/>
</dbReference>
<feature type="disulfide bond" evidence="2">
    <location>
        <begin position="59"/>
        <end position="74"/>
    </location>
</feature>
<dbReference type="PANTHER" id="PTHR24252">
    <property type="entry name" value="ACROSIN-RELATED"/>
    <property type="match status" value="1"/>
</dbReference>
<dbReference type="Gene3D" id="2.10.70.10">
    <property type="entry name" value="Complement Module, domain 1"/>
    <property type="match status" value="1"/>
</dbReference>
<evidence type="ECO:0000259" key="5">
    <source>
        <dbReference type="PROSITE" id="PS50923"/>
    </source>
</evidence>
<dbReference type="InterPro" id="IPR000436">
    <property type="entry name" value="Sushi_SCR_CCP_dom"/>
</dbReference>